<name>A0A0G1AYM8_UNCKA</name>
<gene>
    <name evidence="1" type="ORF">UV35_C0026G0014</name>
</gene>
<dbReference type="EMBL" id="LCED01000026">
    <property type="protein sequence ID" value="KKS66059.1"/>
    <property type="molecule type" value="Genomic_DNA"/>
</dbReference>
<dbReference type="AlphaFoldDB" id="A0A0G1AYM8"/>
<dbReference type="Proteomes" id="UP000033848">
    <property type="component" value="Unassembled WGS sequence"/>
</dbReference>
<accession>A0A0G1AYM8</accession>
<sequence length="89" mass="9869">MNHKTFDNAVKNNAVVEWFVGNFFAGKGINSGAFSKFDKIPDCIRSYLGEKGHLHGTFVGFDNSGNVFGERRFGWGGIVHIGWIDFNIG</sequence>
<comment type="caution">
    <text evidence="1">The sequence shown here is derived from an EMBL/GenBank/DDBJ whole genome shotgun (WGS) entry which is preliminary data.</text>
</comment>
<reference evidence="1 2" key="1">
    <citation type="journal article" date="2015" name="Nature">
        <title>rRNA introns, odd ribosomes, and small enigmatic genomes across a large radiation of phyla.</title>
        <authorList>
            <person name="Brown C.T."/>
            <person name="Hug L.A."/>
            <person name="Thomas B.C."/>
            <person name="Sharon I."/>
            <person name="Castelle C.J."/>
            <person name="Singh A."/>
            <person name="Wilkins M.J."/>
            <person name="Williams K.H."/>
            <person name="Banfield J.F."/>
        </authorList>
    </citation>
    <scope>NUCLEOTIDE SEQUENCE [LARGE SCALE GENOMIC DNA]</scope>
</reference>
<organism evidence="1 2">
    <name type="scientific">candidate division WWE3 bacterium GW2011_GWB1_42_6</name>
    <dbReference type="NCBI Taxonomy" id="1619115"/>
    <lineage>
        <taxon>Bacteria</taxon>
        <taxon>Katanobacteria</taxon>
    </lineage>
</organism>
<protein>
    <submittedName>
        <fullName evidence="1">Uncharacterized protein</fullName>
    </submittedName>
</protein>
<evidence type="ECO:0000313" key="2">
    <source>
        <dbReference type="Proteomes" id="UP000033848"/>
    </source>
</evidence>
<evidence type="ECO:0000313" key="1">
    <source>
        <dbReference type="EMBL" id="KKS66059.1"/>
    </source>
</evidence>
<proteinExistence type="predicted"/>